<dbReference type="Pfam" id="PF04542">
    <property type="entry name" value="Sigma70_r2"/>
    <property type="match status" value="1"/>
</dbReference>
<evidence type="ECO:0000256" key="1">
    <source>
        <dbReference type="ARBA" id="ARBA00010641"/>
    </source>
</evidence>
<dbReference type="SUPFAM" id="SSF88659">
    <property type="entry name" value="Sigma3 and sigma4 domains of RNA polymerase sigma factors"/>
    <property type="match status" value="1"/>
</dbReference>
<feature type="domain" description="RNA polymerase sigma factor 70 region 4 type 2" evidence="6">
    <location>
        <begin position="133"/>
        <end position="179"/>
    </location>
</feature>
<sequence>MPSADLLLNPRALPRPSEVSGTQHCLARLYQSHAPALLRYACSKGASQHDAEELVQELFIRLSHYDNLPQLHNEMAFLRTVVVNLLRDRHRRNQHAPQWVEYDESNQEHHSLLPEPEAQLSQQQAVAQAEADLAQLPALTRRIFLLNRIQSLSYEDIATQLNIGVMVVRRHLRDALMHLTQRRMQREQQ</sequence>
<evidence type="ECO:0000256" key="2">
    <source>
        <dbReference type="ARBA" id="ARBA00023015"/>
    </source>
</evidence>
<dbReference type="PANTHER" id="PTHR43133">
    <property type="entry name" value="RNA POLYMERASE ECF-TYPE SIGMA FACTO"/>
    <property type="match status" value="1"/>
</dbReference>
<comment type="similarity">
    <text evidence="1">Belongs to the sigma-70 factor family. ECF subfamily.</text>
</comment>
<protein>
    <submittedName>
        <fullName evidence="7">Uncharacterized protein</fullName>
    </submittedName>
</protein>
<dbReference type="InterPro" id="IPR036388">
    <property type="entry name" value="WH-like_DNA-bd_sf"/>
</dbReference>
<dbReference type="GO" id="GO:0016987">
    <property type="term" value="F:sigma factor activity"/>
    <property type="evidence" value="ECO:0007669"/>
    <property type="project" value="UniProtKB-KW"/>
</dbReference>
<keyword evidence="2" id="KW-0805">Transcription regulation</keyword>
<dbReference type="SUPFAM" id="SSF88946">
    <property type="entry name" value="Sigma2 domain of RNA polymerase sigma factors"/>
    <property type="match status" value="1"/>
</dbReference>
<evidence type="ECO:0000256" key="3">
    <source>
        <dbReference type="ARBA" id="ARBA00023082"/>
    </source>
</evidence>
<dbReference type="GO" id="GO:0006352">
    <property type="term" value="P:DNA-templated transcription initiation"/>
    <property type="evidence" value="ECO:0007669"/>
    <property type="project" value="InterPro"/>
</dbReference>
<keyword evidence="3" id="KW-0731">Sigma factor</keyword>
<dbReference type="Pfam" id="PF08281">
    <property type="entry name" value="Sigma70_r4_2"/>
    <property type="match status" value="1"/>
</dbReference>
<reference evidence="7" key="1">
    <citation type="journal article" date="2014" name="Int. J. Syst. Evol. Microbiol.">
        <title>Complete genome sequence of Corynebacterium casei LMG S-19264T (=DSM 44701T), isolated from a smear-ripened cheese.</title>
        <authorList>
            <consortium name="US DOE Joint Genome Institute (JGI-PGF)"/>
            <person name="Walter F."/>
            <person name="Albersmeier A."/>
            <person name="Kalinowski J."/>
            <person name="Ruckert C."/>
        </authorList>
    </citation>
    <scope>NUCLEOTIDE SEQUENCE</scope>
    <source>
        <strain evidence="7">CGMCC 1.7086</strain>
    </source>
</reference>
<evidence type="ECO:0000313" key="7">
    <source>
        <dbReference type="EMBL" id="GGO65187.1"/>
    </source>
</evidence>
<accession>A0A918DGD7</accession>
<proteinExistence type="inferred from homology"/>
<gene>
    <name evidence="7" type="ORF">GCM10010982_06390</name>
</gene>
<dbReference type="InterPro" id="IPR013249">
    <property type="entry name" value="RNA_pol_sigma70_r4_t2"/>
</dbReference>
<dbReference type="AlphaFoldDB" id="A0A918DGD7"/>
<organism evidence="7 8">
    <name type="scientific">Bowmanella pacifica</name>
    <dbReference type="NCBI Taxonomy" id="502051"/>
    <lineage>
        <taxon>Bacteria</taxon>
        <taxon>Pseudomonadati</taxon>
        <taxon>Pseudomonadota</taxon>
        <taxon>Gammaproteobacteria</taxon>
        <taxon>Alteromonadales</taxon>
        <taxon>Alteromonadaceae</taxon>
        <taxon>Bowmanella</taxon>
    </lineage>
</organism>
<dbReference type="Proteomes" id="UP000606935">
    <property type="component" value="Unassembled WGS sequence"/>
</dbReference>
<keyword evidence="4" id="KW-0804">Transcription</keyword>
<dbReference type="EMBL" id="BMLS01000001">
    <property type="protein sequence ID" value="GGO65187.1"/>
    <property type="molecule type" value="Genomic_DNA"/>
</dbReference>
<evidence type="ECO:0000259" key="6">
    <source>
        <dbReference type="Pfam" id="PF08281"/>
    </source>
</evidence>
<evidence type="ECO:0000259" key="5">
    <source>
        <dbReference type="Pfam" id="PF04542"/>
    </source>
</evidence>
<keyword evidence="8" id="KW-1185">Reference proteome</keyword>
<evidence type="ECO:0000256" key="4">
    <source>
        <dbReference type="ARBA" id="ARBA00023163"/>
    </source>
</evidence>
<dbReference type="InterPro" id="IPR014284">
    <property type="entry name" value="RNA_pol_sigma-70_dom"/>
</dbReference>
<dbReference type="InterPro" id="IPR007627">
    <property type="entry name" value="RNA_pol_sigma70_r2"/>
</dbReference>
<feature type="domain" description="RNA polymerase sigma-70 region 2" evidence="5">
    <location>
        <begin position="29"/>
        <end position="94"/>
    </location>
</feature>
<dbReference type="NCBIfam" id="TIGR02937">
    <property type="entry name" value="sigma70-ECF"/>
    <property type="match status" value="1"/>
</dbReference>
<reference evidence="7" key="2">
    <citation type="submission" date="2020-09" db="EMBL/GenBank/DDBJ databases">
        <authorList>
            <person name="Sun Q."/>
            <person name="Zhou Y."/>
        </authorList>
    </citation>
    <scope>NUCLEOTIDE SEQUENCE</scope>
    <source>
        <strain evidence="7">CGMCC 1.7086</strain>
    </source>
</reference>
<evidence type="ECO:0000313" key="8">
    <source>
        <dbReference type="Proteomes" id="UP000606935"/>
    </source>
</evidence>
<comment type="caution">
    <text evidence="7">The sequence shown here is derived from an EMBL/GenBank/DDBJ whole genome shotgun (WGS) entry which is preliminary data.</text>
</comment>
<dbReference type="InterPro" id="IPR039425">
    <property type="entry name" value="RNA_pol_sigma-70-like"/>
</dbReference>
<dbReference type="RefSeq" id="WP_188690180.1">
    <property type="nucleotide sequence ID" value="NZ_BMLS01000001.1"/>
</dbReference>
<dbReference type="InterPro" id="IPR013325">
    <property type="entry name" value="RNA_pol_sigma_r2"/>
</dbReference>
<dbReference type="InterPro" id="IPR013324">
    <property type="entry name" value="RNA_pol_sigma_r3/r4-like"/>
</dbReference>
<dbReference type="PANTHER" id="PTHR43133:SF63">
    <property type="entry name" value="RNA POLYMERASE SIGMA FACTOR FECI-RELATED"/>
    <property type="match status" value="1"/>
</dbReference>
<dbReference type="Gene3D" id="1.10.10.10">
    <property type="entry name" value="Winged helix-like DNA-binding domain superfamily/Winged helix DNA-binding domain"/>
    <property type="match status" value="1"/>
</dbReference>
<name>A0A918DGD7_9ALTE</name>
<dbReference type="Gene3D" id="1.10.1740.10">
    <property type="match status" value="1"/>
</dbReference>
<dbReference type="GO" id="GO:0003677">
    <property type="term" value="F:DNA binding"/>
    <property type="evidence" value="ECO:0007669"/>
    <property type="project" value="InterPro"/>
</dbReference>